<proteinExistence type="predicted"/>
<dbReference type="Proteomes" id="UP000285523">
    <property type="component" value="Unassembled WGS sequence"/>
</dbReference>
<sequence length="253" mass="28548">MDYERNWKGIISVDEKAAVTPVMKDRVRGDCPNCGPQRWANVVAAHSKHDSDDELGLWTHTDYRILECPACEAVYFQTDFIFSEDYEHLANGDFEYQHQIEHWPHTPDAGRKEPTWLEKLRALDENAYSLISSVYTALEKDLAVLAAIGVRTVFDRTSEFVGIDPGITFQEKLAELVKRGKIGSDQKDILDALTDAGSAAAHRGWRPTSEQLNTMMDAIESFVHNTFILGDAVKELKSSLPERQKRPPKGAEK</sequence>
<name>A0A418VIU1_RHOPL</name>
<dbReference type="EMBL" id="QYYD01000006">
    <property type="protein sequence ID" value="RJF76035.1"/>
    <property type="molecule type" value="Genomic_DNA"/>
</dbReference>
<dbReference type="AlphaFoldDB" id="A0A418VIU1"/>
<gene>
    <name evidence="2" type="ORF">D4Q52_07690</name>
</gene>
<dbReference type="OrthoDB" id="7851676at2"/>
<comment type="caution">
    <text evidence="2">The sequence shown here is derived from an EMBL/GenBank/DDBJ whole genome shotgun (WGS) entry which is preliminary data.</text>
</comment>
<evidence type="ECO:0000259" key="1">
    <source>
        <dbReference type="Pfam" id="PF13643"/>
    </source>
</evidence>
<organism evidence="2 3">
    <name type="scientific">Rhodopseudomonas palustris</name>
    <dbReference type="NCBI Taxonomy" id="1076"/>
    <lineage>
        <taxon>Bacteria</taxon>
        <taxon>Pseudomonadati</taxon>
        <taxon>Pseudomonadota</taxon>
        <taxon>Alphaproteobacteria</taxon>
        <taxon>Hyphomicrobiales</taxon>
        <taxon>Nitrobacteraceae</taxon>
        <taxon>Rhodopseudomonas</taxon>
    </lineage>
</organism>
<accession>A0A418VIU1</accession>
<evidence type="ECO:0000313" key="2">
    <source>
        <dbReference type="EMBL" id="RJF76035.1"/>
    </source>
</evidence>
<dbReference type="Pfam" id="PF13643">
    <property type="entry name" value="DUF4145"/>
    <property type="match status" value="1"/>
</dbReference>
<reference evidence="2 3" key="1">
    <citation type="submission" date="2018-09" db="EMBL/GenBank/DDBJ databases">
        <title>Draft genome sequence of Rhodopseudomonas palustris 2.1.18.</title>
        <authorList>
            <person name="Robertson S.L."/>
            <person name="Meyer T.E."/>
            <person name="Kyndt J.A."/>
        </authorList>
    </citation>
    <scope>NUCLEOTIDE SEQUENCE [LARGE SCALE GENOMIC DNA]</scope>
    <source>
        <strain evidence="2 3">2.1.18</strain>
    </source>
</reference>
<evidence type="ECO:0000313" key="3">
    <source>
        <dbReference type="Proteomes" id="UP000285523"/>
    </source>
</evidence>
<dbReference type="InterPro" id="IPR025285">
    <property type="entry name" value="DUF4145"/>
</dbReference>
<feature type="domain" description="DUF4145" evidence="1">
    <location>
        <begin position="134"/>
        <end position="220"/>
    </location>
</feature>
<protein>
    <submittedName>
        <fullName evidence="2">DUF4145 domain-containing protein</fullName>
    </submittedName>
</protein>